<feature type="transmembrane region" description="Helical" evidence="7">
    <location>
        <begin position="546"/>
        <end position="567"/>
    </location>
</feature>
<evidence type="ECO:0000256" key="2">
    <source>
        <dbReference type="ARBA" id="ARBA00022630"/>
    </source>
</evidence>
<reference evidence="10" key="1">
    <citation type="submission" date="2020-06" db="EMBL/GenBank/DDBJ databases">
        <authorList>
            <consortium name="Plant Systems Biology data submission"/>
        </authorList>
    </citation>
    <scope>NUCLEOTIDE SEQUENCE</scope>
    <source>
        <strain evidence="10">D6</strain>
    </source>
</reference>
<dbReference type="PROSITE" id="PS51257">
    <property type="entry name" value="PROKAR_LIPOPROTEIN"/>
    <property type="match status" value="1"/>
</dbReference>
<sequence length="621" mass="68257">MRFPIIASAVLLGVSSSCLHCSAFVIPKSCFEDHSARRTGPTRTPLLISKTDASNIEAVLPSNDDYEGEDISKTDFVVCGGGPAGLLSAIMLANKFPNQKVKLYDRLQPPPKPTDEDAWSDVARFYLIGLGSRGQRALESYNVLNEVDKFSVKVIGRKDWAPDAEEGVERIFDDRKVQTIVMPRDKLVGVLHEHILQNYNNNQIELNHGYEIQPVNFEYSTTQDGTSNRVLLRASQCSPAVSNVAASEEKTAQEQQEDVLCDTQNSTLISAQLLIAADGTVRTIANAIQAKDEQEKKSSIFGKRPLQVKRFPDDNRRIYKTIPMTLPPDWRGDVNYSARSKSSRVVFDALPANDQNQYCGVLLLRETDELAKPNTDPAALRRELDESLPQFSAIVDDEVVATVAKKPPSYLPGFRYVGPRLHEGDNTIILGDCAHTVKPYFGLGANSALEDVRILGDIIDETDTLSDAVRKFSKTRAIEAKKLVTISRELDRPGGLGFITFILPIILDAIFHKSFPKVFSPNVITMLQRDDLTFKQVARKKRMDRLAQVGILVGSGYGMVAGTKFVLKSIAKALGRKTSTVTAGIGAAMVGIILLQKLLPFLVPGLAPADVMTRTDTPGKS</sequence>
<evidence type="ECO:0000256" key="7">
    <source>
        <dbReference type="SAM" id="Phobius"/>
    </source>
</evidence>
<evidence type="ECO:0000313" key="11">
    <source>
        <dbReference type="Proteomes" id="UP001153069"/>
    </source>
</evidence>
<keyword evidence="7" id="KW-0472">Membrane</keyword>
<dbReference type="PRINTS" id="PR00420">
    <property type="entry name" value="RNGMNOXGNASE"/>
</dbReference>
<dbReference type="EMBL" id="CAICTM010000354">
    <property type="protein sequence ID" value="CAB9508663.1"/>
    <property type="molecule type" value="Genomic_DNA"/>
</dbReference>
<gene>
    <name evidence="10" type="ORF">SEMRO_355_G125150.1</name>
</gene>
<dbReference type="SUPFAM" id="SSF51905">
    <property type="entry name" value="FAD/NAD(P)-binding domain"/>
    <property type="match status" value="1"/>
</dbReference>
<keyword evidence="7" id="KW-1133">Transmembrane helix</keyword>
<dbReference type="GO" id="GO:0070189">
    <property type="term" value="P:kynurenine metabolic process"/>
    <property type="evidence" value="ECO:0007669"/>
    <property type="project" value="TreeGrafter"/>
</dbReference>
<keyword evidence="5" id="KW-0560">Oxidoreductase</keyword>
<comment type="caution">
    <text evidence="10">The sequence shown here is derived from an EMBL/GenBank/DDBJ whole genome shotgun (WGS) entry which is preliminary data.</text>
</comment>
<protein>
    <submittedName>
        <fullName evidence="10">Kynurenine 3-monooxygenase</fullName>
    </submittedName>
</protein>
<dbReference type="AlphaFoldDB" id="A0A9N8HFM2"/>
<feature type="domain" description="FAD-binding" evidence="9">
    <location>
        <begin position="254"/>
        <end position="458"/>
    </location>
</feature>
<keyword evidence="4" id="KW-0521">NADP</keyword>
<dbReference type="InterPro" id="IPR002938">
    <property type="entry name" value="FAD-bd"/>
</dbReference>
<keyword evidence="2" id="KW-0285">Flavoprotein</keyword>
<dbReference type="Proteomes" id="UP001153069">
    <property type="component" value="Unassembled WGS sequence"/>
</dbReference>
<accession>A0A9N8HFM2</accession>
<evidence type="ECO:0000256" key="1">
    <source>
        <dbReference type="ARBA" id="ARBA00001974"/>
    </source>
</evidence>
<dbReference type="PANTHER" id="PTHR46028:SF2">
    <property type="entry name" value="KYNURENINE 3-MONOOXYGENASE"/>
    <property type="match status" value="1"/>
</dbReference>
<name>A0A9N8HFM2_9STRA</name>
<evidence type="ECO:0000256" key="8">
    <source>
        <dbReference type="SAM" id="SignalP"/>
    </source>
</evidence>
<organism evidence="10 11">
    <name type="scientific">Seminavis robusta</name>
    <dbReference type="NCBI Taxonomy" id="568900"/>
    <lineage>
        <taxon>Eukaryota</taxon>
        <taxon>Sar</taxon>
        <taxon>Stramenopiles</taxon>
        <taxon>Ochrophyta</taxon>
        <taxon>Bacillariophyta</taxon>
        <taxon>Bacillariophyceae</taxon>
        <taxon>Bacillariophycidae</taxon>
        <taxon>Naviculales</taxon>
        <taxon>Naviculaceae</taxon>
        <taxon>Seminavis</taxon>
    </lineage>
</organism>
<keyword evidence="11" id="KW-1185">Reference proteome</keyword>
<feature type="signal peptide" evidence="8">
    <location>
        <begin position="1"/>
        <end position="23"/>
    </location>
</feature>
<dbReference type="GO" id="GO:0071949">
    <property type="term" value="F:FAD binding"/>
    <property type="evidence" value="ECO:0007669"/>
    <property type="project" value="InterPro"/>
</dbReference>
<keyword evidence="6" id="KW-0503">Monooxygenase</keyword>
<evidence type="ECO:0000256" key="6">
    <source>
        <dbReference type="ARBA" id="ARBA00023033"/>
    </source>
</evidence>
<proteinExistence type="predicted"/>
<keyword evidence="3" id="KW-0274">FAD</keyword>
<evidence type="ECO:0000256" key="5">
    <source>
        <dbReference type="ARBA" id="ARBA00023002"/>
    </source>
</evidence>
<dbReference type="InterPro" id="IPR036188">
    <property type="entry name" value="FAD/NAD-bd_sf"/>
</dbReference>
<keyword evidence="8" id="KW-0732">Signal</keyword>
<dbReference type="Pfam" id="PF01494">
    <property type="entry name" value="FAD_binding_3"/>
    <property type="match status" value="1"/>
</dbReference>
<comment type="cofactor">
    <cofactor evidence="1">
        <name>FAD</name>
        <dbReference type="ChEBI" id="CHEBI:57692"/>
    </cofactor>
</comment>
<keyword evidence="7" id="KW-0812">Transmembrane</keyword>
<dbReference type="Gene3D" id="3.50.50.60">
    <property type="entry name" value="FAD/NAD(P)-binding domain"/>
    <property type="match status" value="1"/>
</dbReference>
<dbReference type="OrthoDB" id="10053569at2759"/>
<evidence type="ECO:0000256" key="4">
    <source>
        <dbReference type="ARBA" id="ARBA00022857"/>
    </source>
</evidence>
<evidence type="ECO:0000313" key="10">
    <source>
        <dbReference type="EMBL" id="CAB9508663.1"/>
    </source>
</evidence>
<dbReference type="PANTHER" id="PTHR46028">
    <property type="entry name" value="KYNURENINE 3-MONOOXYGENASE"/>
    <property type="match status" value="1"/>
</dbReference>
<evidence type="ECO:0000256" key="3">
    <source>
        <dbReference type="ARBA" id="ARBA00022827"/>
    </source>
</evidence>
<feature type="transmembrane region" description="Helical" evidence="7">
    <location>
        <begin position="579"/>
        <end position="599"/>
    </location>
</feature>
<dbReference type="GO" id="GO:0004502">
    <property type="term" value="F:kynurenine 3-monooxygenase activity"/>
    <property type="evidence" value="ECO:0007669"/>
    <property type="project" value="TreeGrafter"/>
</dbReference>
<feature type="chain" id="PRO_5040337465" evidence="8">
    <location>
        <begin position="24"/>
        <end position="621"/>
    </location>
</feature>
<evidence type="ECO:0000259" key="9">
    <source>
        <dbReference type="Pfam" id="PF01494"/>
    </source>
</evidence>